<reference evidence="1" key="1">
    <citation type="submission" date="2022-11" db="EMBL/GenBank/DDBJ databases">
        <authorList>
            <person name="Petersen C."/>
        </authorList>
    </citation>
    <scope>NUCLEOTIDE SEQUENCE</scope>
    <source>
        <strain evidence="1">IBT 22155</strain>
    </source>
</reference>
<dbReference type="RefSeq" id="XP_056524160.1">
    <property type="nucleotide sequence ID" value="XM_056662047.1"/>
</dbReference>
<comment type="caution">
    <text evidence="1">The sequence shown here is derived from an EMBL/GenBank/DDBJ whole genome shotgun (WGS) entry which is preliminary data.</text>
</comment>
<name>A0A9W9L888_9EURO</name>
<gene>
    <name evidence="1" type="ORF">N7515_001303</name>
</gene>
<dbReference type="OrthoDB" id="10326576at2759"/>
<sequence>MSESFFCLDCTRSVTFLKIGSKKHMAILMEKAPITALFDSSLTYVRCAVCIASKGRLSSGKNPTESAFKVPYETQQILVKNIATFLKKPECEIAVVTSGPCDMSKKPAYMNIDEALETDLYGLACLSLDYGEPTSPYTDFYSIVECDSRQIPDTEVNSQISSNSEEKIVSRDGEVAHVTDVEQPSGLEPGKNNWLSSYSKRIVTQITKVSNAIEGPLDLFCLYCKPNEVDACYGNSFMAYMEKTKVKMYPHFLTGADTLVTFTCDTHLSTRPEDITAGTEPPVPQVRMTALEKLREFWGHTYPVTGLANGCTHTTILNINSSEPHLITQLDLELRMWILWSGYYDYYPLEFDTFESYI</sequence>
<evidence type="ECO:0000313" key="1">
    <source>
        <dbReference type="EMBL" id="KAJ5142516.1"/>
    </source>
</evidence>
<accession>A0A9W9L888</accession>
<proteinExistence type="predicted"/>
<reference evidence="1" key="2">
    <citation type="journal article" date="2023" name="IMA Fungus">
        <title>Comparative genomic study of the Penicillium genus elucidates a diverse pangenome and 15 lateral gene transfer events.</title>
        <authorList>
            <person name="Petersen C."/>
            <person name="Sorensen T."/>
            <person name="Nielsen M.R."/>
            <person name="Sondergaard T.E."/>
            <person name="Sorensen J.L."/>
            <person name="Fitzpatrick D.A."/>
            <person name="Frisvad J.C."/>
            <person name="Nielsen K.L."/>
        </authorList>
    </citation>
    <scope>NUCLEOTIDE SEQUENCE</scope>
    <source>
        <strain evidence="1">IBT 22155</strain>
    </source>
</reference>
<dbReference type="GeneID" id="81401217"/>
<dbReference type="EMBL" id="JAPQKL010000002">
    <property type="protein sequence ID" value="KAJ5142516.1"/>
    <property type="molecule type" value="Genomic_DNA"/>
</dbReference>
<dbReference type="AlphaFoldDB" id="A0A9W9L888"/>
<keyword evidence="2" id="KW-1185">Reference proteome</keyword>
<protein>
    <submittedName>
        <fullName evidence="1">Uncharacterized protein</fullName>
    </submittedName>
</protein>
<organism evidence="1 2">
    <name type="scientific">Penicillium bovifimosum</name>
    <dbReference type="NCBI Taxonomy" id="126998"/>
    <lineage>
        <taxon>Eukaryota</taxon>
        <taxon>Fungi</taxon>
        <taxon>Dikarya</taxon>
        <taxon>Ascomycota</taxon>
        <taxon>Pezizomycotina</taxon>
        <taxon>Eurotiomycetes</taxon>
        <taxon>Eurotiomycetidae</taxon>
        <taxon>Eurotiales</taxon>
        <taxon>Aspergillaceae</taxon>
        <taxon>Penicillium</taxon>
    </lineage>
</organism>
<dbReference type="Proteomes" id="UP001149079">
    <property type="component" value="Unassembled WGS sequence"/>
</dbReference>
<evidence type="ECO:0000313" key="2">
    <source>
        <dbReference type="Proteomes" id="UP001149079"/>
    </source>
</evidence>